<dbReference type="GeneID" id="92961447"/>
<keyword evidence="3" id="KW-1185">Reference proteome</keyword>
<evidence type="ECO:0000313" key="3">
    <source>
        <dbReference type="Proteomes" id="UP000040576"/>
    </source>
</evidence>
<organism evidence="2 3">
    <name type="scientific">Caldibacillus thermoamylovorans</name>
    <dbReference type="NCBI Taxonomy" id="35841"/>
    <lineage>
        <taxon>Bacteria</taxon>
        <taxon>Bacillati</taxon>
        <taxon>Bacillota</taxon>
        <taxon>Bacilli</taxon>
        <taxon>Bacillales</taxon>
        <taxon>Bacillaceae</taxon>
        <taxon>Caldibacillus</taxon>
    </lineage>
</organism>
<feature type="region of interest" description="Disordered" evidence="1">
    <location>
        <begin position="143"/>
        <end position="241"/>
    </location>
</feature>
<evidence type="ECO:0008006" key="4">
    <source>
        <dbReference type="Google" id="ProtNLM"/>
    </source>
</evidence>
<dbReference type="AlphaFoldDB" id="A0A090IVC9"/>
<feature type="compositionally biased region" description="Acidic residues" evidence="1">
    <location>
        <begin position="171"/>
        <end position="184"/>
    </location>
</feature>
<sequence>MPPRFQQVPPPNPYRFFTPSPRPRGMYGGMPRNIGRPRPFQMQQARFEQPKRVGFLSRLFKGKSGIESIPQQPVNPFLFGRGVGYQEQTGIRSFLNPESISNFLGQTQQVLRTGQQIGSMVQQYGPLVKNLPALWKLYRSLQNSSDQDNDNEENTETDLEDEIVERNKDDLEPEENENNDDGIEEEKKILLKEASKQSLGENEKIDSEKKIVESEQAAKKAKRNKKKQPLQFKSSVPKLYI</sequence>
<name>A0A090IVC9_9BACI</name>
<dbReference type="RefSeq" id="WP_051989103.1">
    <property type="nucleotide sequence ID" value="NZ_CCRF01000064.1"/>
</dbReference>
<dbReference type="PATRIC" id="fig|35841.6.peg.2451"/>
<evidence type="ECO:0000256" key="1">
    <source>
        <dbReference type="SAM" id="MobiDB-lite"/>
    </source>
</evidence>
<dbReference type="eggNOG" id="ENOG50336QF">
    <property type="taxonomic scope" value="Bacteria"/>
</dbReference>
<dbReference type="Pfam" id="PF14181">
    <property type="entry name" value="YqfQ"/>
    <property type="match status" value="1"/>
</dbReference>
<feature type="compositionally biased region" description="Acidic residues" evidence="1">
    <location>
        <begin position="147"/>
        <end position="163"/>
    </location>
</feature>
<gene>
    <name evidence="2" type="ORF">BT1A1_2230</name>
</gene>
<dbReference type="EMBL" id="CCRF01000064">
    <property type="protein sequence ID" value="CEE02051.1"/>
    <property type="molecule type" value="Genomic_DNA"/>
</dbReference>
<feature type="region of interest" description="Disordered" evidence="1">
    <location>
        <begin position="1"/>
        <end position="25"/>
    </location>
</feature>
<evidence type="ECO:0000313" key="2">
    <source>
        <dbReference type="EMBL" id="CEE02051.1"/>
    </source>
</evidence>
<feature type="compositionally biased region" description="Pro residues" evidence="1">
    <location>
        <begin position="1"/>
        <end position="13"/>
    </location>
</feature>
<dbReference type="STRING" id="35841.B4167_1000"/>
<accession>A0A090IVC9</accession>
<dbReference type="InterPro" id="IPR025571">
    <property type="entry name" value="YqfQ"/>
</dbReference>
<protein>
    <recommendedName>
        <fullName evidence="4">YqfQ-like protein</fullName>
    </recommendedName>
</protein>
<feature type="compositionally biased region" description="Basic and acidic residues" evidence="1">
    <location>
        <begin position="185"/>
        <end position="218"/>
    </location>
</feature>
<feature type="compositionally biased region" description="Basic residues" evidence="1">
    <location>
        <begin position="219"/>
        <end position="228"/>
    </location>
</feature>
<reference evidence="2 3" key="1">
    <citation type="submission" date="2014-07" db="EMBL/GenBank/DDBJ databases">
        <authorList>
            <person name="Wibberg Daniel"/>
        </authorList>
    </citation>
    <scope>NUCLEOTIDE SEQUENCE [LARGE SCALE GENOMIC DNA]</scope>
</reference>
<proteinExistence type="predicted"/>
<dbReference type="Proteomes" id="UP000040576">
    <property type="component" value="Unassembled WGS sequence"/>
</dbReference>